<reference evidence="2 3" key="1">
    <citation type="submission" date="2015-01" db="EMBL/GenBank/DDBJ databases">
        <title>The Genome Sequence of Exophiala sideris CBS121828.</title>
        <authorList>
            <consortium name="The Broad Institute Genomics Platform"/>
            <person name="Cuomo C."/>
            <person name="de Hoog S."/>
            <person name="Gorbushina A."/>
            <person name="Stielow B."/>
            <person name="Teixiera M."/>
            <person name="Abouelleil A."/>
            <person name="Chapman S.B."/>
            <person name="Priest M."/>
            <person name="Young S.K."/>
            <person name="Wortman J."/>
            <person name="Nusbaum C."/>
            <person name="Birren B."/>
        </authorList>
    </citation>
    <scope>NUCLEOTIDE SEQUENCE [LARGE SCALE GENOMIC DNA]</scope>
    <source>
        <strain evidence="2 3">CBS 121828</strain>
    </source>
</reference>
<evidence type="ECO:0000313" key="3">
    <source>
        <dbReference type="Proteomes" id="UP000053599"/>
    </source>
</evidence>
<dbReference type="EMBL" id="KN846951">
    <property type="protein sequence ID" value="KIV85057.1"/>
    <property type="molecule type" value="Genomic_DNA"/>
</dbReference>
<evidence type="ECO:0000313" key="2">
    <source>
        <dbReference type="EMBL" id="KIV85057.1"/>
    </source>
</evidence>
<feature type="chain" id="PRO_5002247165" evidence="1">
    <location>
        <begin position="19"/>
        <end position="167"/>
    </location>
</feature>
<accession>A0A0D1YQP5</accession>
<dbReference type="Gene3D" id="3.50.4.10">
    <property type="entry name" value="Hepatocyte Growth Factor"/>
    <property type="match status" value="1"/>
</dbReference>
<keyword evidence="1" id="KW-0732">Signal</keyword>
<organism evidence="2 3">
    <name type="scientific">Exophiala sideris</name>
    <dbReference type="NCBI Taxonomy" id="1016849"/>
    <lineage>
        <taxon>Eukaryota</taxon>
        <taxon>Fungi</taxon>
        <taxon>Dikarya</taxon>
        <taxon>Ascomycota</taxon>
        <taxon>Pezizomycotina</taxon>
        <taxon>Eurotiomycetes</taxon>
        <taxon>Chaetothyriomycetidae</taxon>
        <taxon>Chaetothyriales</taxon>
        <taxon>Herpotrichiellaceae</taxon>
        <taxon>Exophiala</taxon>
    </lineage>
</organism>
<feature type="signal peptide" evidence="1">
    <location>
        <begin position="1"/>
        <end position="18"/>
    </location>
</feature>
<gene>
    <name evidence="2" type="ORF">PV11_00793</name>
</gene>
<dbReference type="STRING" id="1016849.A0A0D1YQP5"/>
<dbReference type="Proteomes" id="UP000053599">
    <property type="component" value="Unassembled WGS sequence"/>
</dbReference>
<sequence length="167" mass="17013">MHFSTGFLAAALLQLVNAAPAPSASATALSCTNSASNGQTYDGFVVQCGIDYIGGDIGMAWTSTFESCIDTCAATSGCIDVSYVGGACYMKNAIGNGYNTNSVWGAKKATTTTTAALSCPTANGQSYDGFTIACGIDYWGGDLSSLWSGTLEGKATPLSLVPQILPL</sequence>
<proteinExistence type="predicted"/>
<dbReference type="OrthoDB" id="4119977at2759"/>
<dbReference type="HOGENOM" id="CLU_1594558_0_0_1"/>
<protein>
    <submittedName>
        <fullName evidence="2">Uncharacterized protein</fullName>
    </submittedName>
</protein>
<name>A0A0D1YQP5_9EURO</name>
<dbReference type="AlphaFoldDB" id="A0A0D1YQP5"/>
<evidence type="ECO:0000256" key="1">
    <source>
        <dbReference type="SAM" id="SignalP"/>
    </source>
</evidence>